<dbReference type="AlphaFoldDB" id="A0AAE6RLZ9"/>
<feature type="domain" description="Pectate lyase" evidence="2">
    <location>
        <begin position="88"/>
        <end position="317"/>
    </location>
</feature>
<proteinExistence type="predicted"/>
<dbReference type="GO" id="GO:0030570">
    <property type="term" value="F:pectate lyase activity"/>
    <property type="evidence" value="ECO:0007669"/>
    <property type="project" value="InterPro"/>
</dbReference>
<dbReference type="PANTHER" id="PTHR31683:SF18">
    <property type="entry name" value="PECTATE LYASE 21-RELATED"/>
    <property type="match status" value="1"/>
</dbReference>
<evidence type="ECO:0000313" key="3">
    <source>
        <dbReference type="EMBL" id="QHC56113.1"/>
    </source>
</evidence>
<gene>
    <name evidence="3" type="ORF">GSU10_11045</name>
</gene>
<reference evidence="4" key="1">
    <citation type="submission" date="2019-12" db="EMBL/GenBank/DDBJ databases">
        <title>Complete and draft genome sequences of new strains and members of some known species of the genus Rathayibacter isolated from plants.</title>
        <authorList>
            <person name="Tarlachkov S.V."/>
            <person name="Starodumova I.P."/>
            <person name="Dorofeeva L.V."/>
            <person name="Prisyazhnaya N.V."/>
            <person name="Leyn S."/>
            <person name="Zlamal J."/>
            <person name="Elan M."/>
            <person name="Osterman A.L."/>
            <person name="Nadler S."/>
            <person name="Subbotin S.A."/>
            <person name="Evtushenko L.I."/>
        </authorList>
    </citation>
    <scope>NUCLEOTIDE SEQUENCE [LARGE SCALE GENOMIC DNA]</scope>
    <source>
        <strain evidence="4">VKM Ac-2761</strain>
    </source>
</reference>
<dbReference type="EMBL" id="CP047186">
    <property type="protein sequence ID" value="QHC56113.1"/>
    <property type="molecule type" value="Genomic_DNA"/>
</dbReference>
<dbReference type="RefSeq" id="WP_132504878.1">
    <property type="nucleotide sequence ID" value="NZ_CP047186.1"/>
</dbReference>
<keyword evidence="1" id="KW-0456">Lyase</keyword>
<dbReference type="InterPro" id="IPR045032">
    <property type="entry name" value="PEL"/>
</dbReference>
<dbReference type="InterPro" id="IPR011050">
    <property type="entry name" value="Pectin_lyase_fold/virulence"/>
</dbReference>
<dbReference type="Proteomes" id="UP000465031">
    <property type="component" value="Chromosome"/>
</dbReference>
<evidence type="ECO:0000256" key="1">
    <source>
        <dbReference type="ARBA" id="ARBA00023239"/>
    </source>
</evidence>
<evidence type="ECO:0000313" key="4">
    <source>
        <dbReference type="Proteomes" id="UP000465031"/>
    </source>
</evidence>
<evidence type="ECO:0000259" key="2">
    <source>
        <dbReference type="SMART" id="SM00656"/>
    </source>
</evidence>
<name>A0AAE6RLZ9_9MICO</name>
<sequence length="360" mass="38154">MTALYTRVIALALATVTLGSPLIDRDQNQPHVAHAAAHLDHREAAGTIRNASAVSDAPTTVATVDALRTALRNNAHHIVITATLDGGPVPITVDVRNPSNSNTIIEGSAPSIELINIQIRVIDGTVTGAVHDITIRNLTIHGRISDLEALTGADTRPHGAGTNYEAISVRGARDVTIDAITAYDTTDDLMSVTKGADRVTISNSNLYYTKAFKDISPSVKWDWGFGFQPLADERLGILVGAQAADSYLKTGLLHVTLSHNHIGSLVRGRPLLRGYVQVLDNTFDNTAADSNQYAAIEVGSGGYVVVGGNVFDHSHNPIVVHLDAASDPYQLYEGDNRFVGTTGVIERGQAMPSGSGANKS</sequence>
<dbReference type="KEGG" id="rte:GSU10_11045"/>
<dbReference type="SMART" id="SM00656">
    <property type="entry name" value="Amb_all"/>
    <property type="match status" value="1"/>
</dbReference>
<dbReference type="SUPFAM" id="SSF51126">
    <property type="entry name" value="Pectin lyase-like"/>
    <property type="match status" value="1"/>
</dbReference>
<protein>
    <recommendedName>
        <fullName evidence="2">Pectate lyase domain-containing protein</fullName>
    </recommendedName>
</protein>
<dbReference type="PANTHER" id="PTHR31683">
    <property type="entry name" value="PECTATE LYASE 18-RELATED"/>
    <property type="match status" value="1"/>
</dbReference>
<dbReference type="InterPro" id="IPR012334">
    <property type="entry name" value="Pectin_lyas_fold"/>
</dbReference>
<organism evidence="3 4">
    <name type="scientific">Rathayibacter tanaceti</name>
    <dbReference type="NCBI Taxonomy" id="1671680"/>
    <lineage>
        <taxon>Bacteria</taxon>
        <taxon>Bacillati</taxon>
        <taxon>Actinomycetota</taxon>
        <taxon>Actinomycetes</taxon>
        <taxon>Micrococcales</taxon>
        <taxon>Microbacteriaceae</taxon>
        <taxon>Rathayibacter</taxon>
    </lineage>
</organism>
<dbReference type="Gene3D" id="2.160.20.10">
    <property type="entry name" value="Single-stranded right-handed beta-helix, Pectin lyase-like"/>
    <property type="match status" value="1"/>
</dbReference>
<dbReference type="InterPro" id="IPR002022">
    <property type="entry name" value="Pec_lyase"/>
</dbReference>
<accession>A0AAE6RLZ9</accession>